<dbReference type="RefSeq" id="WP_390282649.1">
    <property type="nucleotide sequence ID" value="NZ_JBHUDP010000017.1"/>
</dbReference>
<feature type="compositionally biased region" description="Basic and acidic residues" evidence="1">
    <location>
        <begin position="412"/>
        <end position="422"/>
    </location>
</feature>
<dbReference type="Proteomes" id="UP001597092">
    <property type="component" value="Unassembled WGS sequence"/>
</dbReference>
<feature type="region of interest" description="Disordered" evidence="1">
    <location>
        <begin position="210"/>
        <end position="234"/>
    </location>
</feature>
<dbReference type="EMBL" id="JBHUDP010000017">
    <property type="protein sequence ID" value="MFD1687603.1"/>
    <property type="molecule type" value="Genomic_DNA"/>
</dbReference>
<reference evidence="2 3" key="1">
    <citation type="journal article" date="2019" name="Int. J. Syst. Evol. Microbiol.">
        <title>The Global Catalogue of Microorganisms (GCM) 10K type strain sequencing project: providing services to taxonomists for standard genome sequencing and annotation.</title>
        <authorList>
            <consortium name="The Broad Institute Genomics Platform"/>
            <consortium name="The Broad Institute Genome Sequencing Center for Infectious Disease"/>
            <person name="Wu L."/>
            <person name="Ma J."/>
        </authorList>
    </citation>
    <scope>NUCLEOTIDE SEQUENCE [LARGE SCALE GENOMIC DNA]</scope>
    <source>
        <strain evidence="2 3">CGMCC 1.10387</strain>
    </source>
</reference>
<feature type="compositionally biased region" description="Gly residues" evidence="1">
    <location>
        <begin position="37"/>
        <end position="52"/>
    </location>
</feature>
<feature type="compositionally biased region" description="Gly residues" evidence="1">
    <location>
        <begin position="90"/>
        <end position="102"/>
    </location>
</feature>
<feature type="compositionally biased region" description="Acidic residues" evidence="1">
    <location>
        <begin position="647"/>
        <end position="664"/>
    </location>
</feature>
<evidence type="ECO:0000313" key="2">
    <source>
        <dbReference type="EMBL" id="MFD1687603.1"/>
    </source>
</evidence>
<feature type="compositionally biased region" description="Gly residues" evidence="1">
    <location>
        <begin position="173"/>
        <end position="185"/>
    </location>
</feature>
<feature type="compositionally biased region" description="Pro residues" evidence="1">
    <location>
        <begin position="64"/>
        <end position="79"/>
    </location>
</feature>
<feature type="compositionally biased region" description="Low complexity" evidence="1">
    <location>
        <begin position="605"/>
        <end position="617"/>
    </location>
</feature>
<evidence type="ECO:0000256" key="1">
    <source>
        <dbReference type="SAM" id="MobiDB-lite"/>
    </source>
</evidence>
<feature type="region of interest" description="Disordered" evidence="1">
    <location>
        <begin position="269"/>
        <end position="302"/>
    </location>
</feature>
<feature type="compositionally biased region" description="Low complexity" evidence="1">
    <location>
        <begin position="575"/>
        <end position="595"/>
    </location>
</feature>
<keyword evidence="3" id="KW-1185">Reference proteome</keyword>
<feature type="compositionally biased region" description="Basic and acidic residues" evidence="1">
    <location>
        <begin position="665"/>
        <end position="685"/>
    </location>
</feature>
<proteinExistence type="predicted"/>
<comment type="caution">
    <text evidence="2">The sequence shown here is derived from an EMBL/GenBank/DDBJ whole genome shotgun (WGS) entry which is preliminary data.</text>
</comment>
<accession>A0ABD6DZ75</accession>
<dbReference type="AlphaFoldDB" id="A0ABD6DZ75"/>
<feature type="compositionally biased region" description="Low complexity" evidence="1">
    <location>
        <begin position="1"/>
        <end position="11"/>
    </location>
</feature>
<feature type="compositionally biased region" description="Acidic residues" evidence="1">
    <location>
        <begin position="282"/>
        <end position="291"/>
    </location>
</feature>
<feature type="compositionally biased region" description="Acidic residues" evidence="1">
    <location>
        <begin position="440"/>
        <end position="452"/>
    </location>
</feature>
<feature type="region of interest" description="Disordered" evidence="1">
    <location>
        <begin position="1"/>
        <end position="185"/>
    </location>
</feature>
<feature type="compositionally biased region" description="Basic and acidic residues" evidence="1">
    <location>
        <begin position="456"/>
        <end position="470"/>
    </location>
</feature>
<feature type="compositionally biased region" description="Acidic residues" evidence="1">
    <location>
        <begin position="686"/>
        <end position="695"/>
    </location>
</feature>
<organism evidence="2 3">
    <name type="scientific">Halobellus litoreus</name>
    <dbReference type="NCBI Taxonomy" id="755310"/>
    <lineage>
        <taxon>Archaea</taxon>
        <taxon>Methanobacteriati</taxon>
        <taxon>Methanobacteriota</taxon>
        <taxon>Stenosarchaea group</taxon>
        <taxon>Halobacteria</taxon>
        <taxon>Halobacteriales</taxon>
        <taxon>Haloferacaceae</taxon>
        <taxon>Halobellus</taxon>
    </lineage>
</organism>
<gene>
    <name evidence="2" type="ORF">ACFSAS_18635</name>
</gene>
<protein>
    <submittedName>
        <fullName evidence="2">Uncharacterized protein</fullName>
    </submittedName>
</protein>
<name>A0ABD6DZ75_9EURY</name>
<sequence length="734" mass="72819">MSGRDPYAGGYYDPGGGGYDGGDDSGSSSSSDDEPDGPGGGVNLGPGFGGGGSDDDPDPSPGGSSPPPSDIGGPSPDPSPSNGSTTEPDGPGGGVDLGGVSGGADPSDAPGAGGGSDPQPEPETVSGSTTIDGVDLGGVAGGAEPSDFPGAGGGIDTNTDRLDDPNLGPGPTSPGGRGAVDVGGGSTYPIAEEILDAGRNETIVDRATTGGVLSERGESAGLLPPEVGGVDTSETRAREFARTVSRAGDRLDIGAITSAQAAAVAPFTGGAGVTPSARDLDPLDDSGDETTPENFVEGGASVPFDLPAGVLQGETAAEVAQSTPGIAQDFSGGEIAETTTAVARDRAAETAAAASANPAEFAGAVTAGALAGGAGAASTGGIGSGLRAAARAEVDPRIGPLGTTVETRLGRGVRDFLGDDRGQLQMGRSRGRESGGSDAETAEVDADEDLGPDLDPFERSDRRLYDPTREFDDDVGGMADPDIDARSSSNPSSDDIGGGVSGQGNPQMAPGVEAESFSERGFGDVDGTSVDPNPTDTLDRFDRLSPGVDAGVGGLFGSPGATPTTGADVGGALGGPDTFDATGTTADVGADTRGGVDLDTGFNVDTGSPTDTGTDAPTDTRTDTGGDLDQPDPFDVGTDIDPRDTPDTDTPDPTDTDLYDPDPYDPDRYDPDPFDPGRDRDPRIEGDEEPDDDEFTLFGTRSDDRLVDSGILGGEAAIEETFNVDLGGDDPFSF</sequence>
<feature type="region of interest" description="Disordered" evidence="1">
    <location>
        <begin position="412"/>
        <end position="701"/>
    </location>
</feature>
<evidence type="ECO:0000313" key="3">
    <source>
        <dbReference type="Proteomes" id="UP001597092"/>
    </source>
</evidence>